<evidence type="ECO:0000313" key="1">
    <source>
        <dbReference type="EMBL" id="KAI3719026.1"/>
    </source>
</evidence>
<keyword evidence="2" id="KW-1185">Reference proteome</keyword>
<reference evidence="2" key="1">
    <citation type="journal article" date="2022" name="Mol. Ecol. Resour.">
        <title>The genomes of chicory, endive, great burdock and yacon provide insights into Asteraceae palaeo-polyploidization history and plant inulin production.</title>
        <authorList>
            <person name="Fan W."/>
            <person name="Wang S."/>
            <person name="Wang H."/>
            <person name="Wang A."/>
            <person name="Jiang F."/>
            <person name="Liu H."/>
            <person name="Zhao H."/>
            <person name="Xu D."/>
            <person name="Zhang Y."/>
        </authorList>
    </citation>
    <scope>NUCLEOTIDE SEQUENCE [LARGE SCALE GENOMIC DNA]</scope>
    <source>
        <strain evidence="2">cv. Niubang</strain>
    </source>
</reference>
<dbReference type="EMBL" id="CM042052">
    <property type="protein sequence ID" value="KAI3719026.1"/>
    <property type="molecule type" value="Genomic_DNA"/>
</dbReference>
<proteinExistence type="predicted"/>
<protein>
    <submittedName>
        <fullName evidence="1">Uncharacterized protein</fullName>
    </submittedName>
</protein>
<evidence type="ECO:0000313" key="2">
    <source>
        <dbReference type="Proteomes" id="UP001055879"/>
    </source>
</evidence>
<organism evidence="1 2">
    <name type="scientific">Arctium lappa</name>
    <name type="common">Greater burdock</name>
    <name type="synonym">Lappa major</name>
    <dbReference type="NCBI Taxonomy" id="4217"/>
    <lineage>
        <taxon>Eukaryota</taxon>
        <taxon>Viridiplantae</taxon>
        <taxon>Streptophyta</taxon>
        <taxon>Embryophyta</taxon>
        <taxon>Tracheophyta</taxon>
        <taxon>Spermatophyta</taxon>
        <taxon>Magnoliopsida</taxon>
        <taxon>eudicotyledons</taxon>
        <taxon>Gunneridae</taxon>
        <taxon>Pentapetalae</taxon>
        <taxon>asterids</taxon>
        <taxon>campanulids</taxon>
        <taxon>Asterales</taxon>
        <taxon>Asteraceae</taxon>
        <taxon>Carduoideae</taxon>
        <taxon>Cardueae</taxon>
        <taxon>Arctiinae</taxon>
        <taxon>Arctium</taxon>
    </lineage>
</organism>
<gene>
    <name evidence="1" type="ORF">L6452_19914</name>
</gene>
<accession>A0ACB9BB72</accession>
<comment type="caution">
    <text evidence="1">The sequence shown here is derived from an EMBL/GenBank/DDBJ whole genome shotgun (WGS) entry which is preliminary data.</text>
</comment>
<name>A0ACB9BB72_ARCLA</name>
<dbReference type="Proteomes" id="UP001055879">
    <property type="component" value="Linkage Group LG06"/>
</dbReference>
<reference evidence="1 2" key="2">
    <citation type="journal article" date="2022" name="Mol. Ecol. Resour.">
        <title>The genomes of chicory, endive, great burdock and yacon provide insights into Asteraceae paleo-polyploidization history and plant inulin production.</title>
        <authorList>
            <person name="Fan W."/>
            <person name="Wang S."/>
            <person name="Wang H."/>
            <person name="Wang A."/>
            <person name="Jiang F."/>
            <person name="Liu H."/>
            <person name="Zhao H."/>
            <person name="Xu D."/>
            <person name="Zhang Y."/>
        </authorList>
    </citation>
    <scope>NUCLEOTIDE SEQUENCE [LARGE SCALE GENOMIC DNA]</scope>
    <source>
        <strain evidence="2">cv. Niubang</strain>
    </source>
</reference>
<sequence length="234" mass="25180">MVWGKLGPTTTRRRRSKVEILISLLLLLLFTLMFDVGDGRQTCFGVVGKIDGGSGAIFWITGGGVGASGRYGSPSNVGIVIAVMAGIDVAATLSTPVESYFVATIIFEFVISDIVILVVVEKYCYNFEMMDAMVAPGVALPGLPRWGTARPPRVGDTWVLPVLVPPGLPGWCFSGIPGTGVVLSSWVVLPGYSWFWPIPDWRKANHFTVPNVIGVSFLTQHQTTKINTPINGDP</sequence>